<dbReference type="SUPFAM" id="SSF50630">
    <property type="entry name" value="Acid proteases"/>
    <property type="match status" value="1"/>
</dbReference>
<dbReference type="CDD" id="cd01647">
    <property type="entry name" value="RT_LTR"/>
    <property type="match status" value="1"/>
</dbReference>
<dbReference type="SUPFAM" id="SSF56672">
    <property type="entry name" value="DNA/RNA polymerases"/>
    <property type="match status" value="1"/>
</dbReference>
<proteinExistence type="predicted"/>
<name>A0AAQ4FAV3_AMBAM</name>
<dbReference type="PANTHER" id="PTHR24559">
    <property type="entry name" value="TRANSPOSON TY3-I GAG-POL POLYPROTEIN"/>
    <property type="match status" value="1"/>
</dbReference>
<organism evidence="2 3">
    <name type="scientific">Amblyomma americanum</name>
    <name type="common">Lone star tick</name>
    <dbReference type="NCBI Taxonomy" id="6943"/>
    <lineage>
        <taxon>Eukaryota</taxon>
        <taxon>Metazoa</taxon>
        <taxon>Ecdysozoa</taxon>
        <taxon>Arthropoda</taxon>
        <taxon>Chelicerata</taxon>
        <taxon>Arachnida</taxon>
        <taxon>Acari</taxon>
        <taxon>Parasitiformes</taxon>
        <taxon>Ixodida</taxon>
        <taxon>Ixodoidea</taxon>
        <taxon>Ixodidae</taxon>
        <taxon>Amblyomminae</taxon>
        <taxon>Amblyomma</taxon>
    </lineage>
</organism>
<protein>
    <submittedName>
        <fullName evidence="2">Uncharacterized protein</fullName>
    </submittedName>
</protein>
<reference evidence="2 3" key="1">
    <citation type="journal article" date="2023" name="Arcadia Sci">
        <title>De novo assembly of a long-read Amblyomma americanum tick genome.</title>
        <authorList>
            <person name="Chou S."/>
            <person name="Poskanzer K.E."/>
            <person name="Rollins M."/>
            <person name="Thuy-Boun P.S."/>
        </authorList>
    </citation>
    <scope>NUCLEOTIDE SEQUENCE [LARGE SCALE GENOMIC DNA]</scope>
    <source>
        <strain evidence="2">F_SG_1</strain>
        <tissue evidence="2">Salivary glands</tissue>
    </source>
</reference>
<dbReference type="InterPro" id="IPR043502">
    <property type="entry name" value="DNA/RNA_pol_sf"/>
</dbReference>
<evidence type="ECO:0000313" key="3">
    <source>
        <dbReference type="Proteomes" id="UP001321473"/>
    </source>
</evidence>
<dbReference type="InterPro" id="IPR043128">
    <property type="entry name" value="Rev_trsase/Diguanyl_cyclase"/>
</dbReference>
<dbReference type="EMBL" id="JARKHS020004722">
    <property type="protein sequence ID" value="KAK8784229.1"/>
    <property type="molecule type" value="Genomic_DNA"/>
</dbReference>
<feature type="region of interest" description="Disordered" evidence="1">
    <location>
        <begin position="84"/>
        <end position="136"/>
    </location>
</feature>
<dbReference type="PANTHER" id="PTHR24559:SF444">
    <property type="entry name" value="REVERSE TRANSCRIPTASE DOMAIN-CONTAINING PROTEIN"/>
    <property type="match status" value="1"/>
</dbReference>
<sequence length="518" mass="57585">MQEFLDLQAARTLRSSETLVEYMFSKNAILDKSPYPLANEERISLILSGINEDTGANPLAAQPCRSVIDRAALLDTRRRKAVTAQTTQFRNSALGQRNGMRSSDESIGAADDGRGDPGEQSMRREQREPGRQANCFLQSTGGTLPIVKGFVENRPVRVCIDSGSNVSVLSESSLGPDVRSRPWTSPEKIEVPDRCIRPSRVATLEVTVGTSTVRLEEVVIAPLPSAMNLILGSDWRRAANVDVTFHPSNDVTLVPVQPSVSESPSHAPGAHDTNRVGEVLIAAFSNRKTPDETPISDIGFVRLNSKDPGPDEDFAYLVEEAVSKMTRDADADERDELRAILKRHHKAFTTKIDALGLCDHAEHSIELRDDIPVASRPYRSCPADRHFMREQVNDYLAKGIIRPSQSQYCAPTIMVDQPHHPTTPRRMAHDYRKLNEKTINPPYPKPIMEDVIDDIMSDGSRYFTVLDVKSAFLTVRIKPDDIHKTAFVTPDGKYEYPTNGLWVLQGTPNHAKSHARHI</sequence>
<dbReference type="AlphaFoldDB" id="A0AAQ4FAV3"/>
<comment type="caution">
    <text evidence="2">The sequence shown here is derived from an EMBL/GenBank/DDBJ whole genome shotgun (WGS) entry which is preliminary data.</text>
</comment>
<keyword evidence="3" id="KW-1185">Reference proteome</keyword>
<feature type="compositionally biased region" description="Polar residues" evidence="1">
    <location>
        <begin position="84"/>
        <end position="101"/>
    </location>
</feature>
<gene>
    <name evidence="2" type="ORF">V5799_009404</name>
</gene>
<dbReference type="CDD" id="cd00303">
    <property type="entry name" value="retropepsin_like"/>
    <property type="match status" value="1"/>
</dbReference>
<dbReference type="InterPro" id="IPR021109">
    <property type="entry name" value="Peptidase_aspartic_dom_sf"/>
</dbReference>
<dbReference type="Gene3D" id="2.40.70.10">
    <property type="entry name" value="Acid Proteases"/>
    <property type="match status" value="1"/>
</dbReference>
<dbReference type="GO" id="GO:0071897">
    <property type="term" value="P:DNA biosynthetic process"/>
    <property type="evidence" value="ECO:0007669"/>
    <property type="project" value="UniProtKB-ARBA"/>
</dbReference>
<accession>A0AAQ4FAV3</accession>
<evidence type="ECO:0000313" key="2">
    <source>
        <dbReference type="EMBL" id="KAK8784229.1"/>
    </source>
</evidence>
<dbReference type="Proteomes" id="UP001321473">
    <property type="component" value="Unassembled WGS sequence"/>
</dbReference>
<dbReference type="InterPro" id="IPR053134">
    <property type="entry name" value="RNA-dir_DNA_polymerase"/>
</dbReference>
<dbReference type="Gene3D" id="3.10.10.10">
    <property type="entry name" value="HIV Type 1 Reverse Transcriptase, subunit A, domain 1"/>
    <property type="match status" value="1"/>
</dbReference>
<feature type="compositionally biased region" description="Basic and acidic residues" evidence="1">
    <location>
        <begin position="111"/>
        <end position="130"/>
    </location>
</feature>
<evidence type="ECO:0000256" key="1">
    <source>
        <dbReference type="SAM" id="MobiDB-lite"/>
    </source>
</evidence>
<dbReference type="Gene3D" id="3.30.70.270">
    <property type="match status" value="1"/>
</dbReference>